<organism evidence="3 4">
    <name type="scientific">Synchytrium endobioticum</name>
    <dbReference type="NCBI Taxonomy" id="286115"/>
    <lineage>
        <taxon>Eukaryota</taxon>
        <taxon>Fungi</taxon>
        <taxon>Fungi incertae sedis</taxon>
        <taxon>Chytridiomycota</taxon>
        <taxon>Chytridiomycota incertae sedis</taxon>
        <taxon>Chytridiomycetes</taxon>
        <taxon>Synchytriales</taxon>
        <taxon>Synchytriaceae</taxon>
        <taxon>Synchytrium</taxon>
    </lineage>
</organism>
<sequence>MGKRSSIAVWVGAMLVLAILGYHNAVGAPAPKEIETRDTQCGWIPVSQMLSIPAQPSGRTQVPALDAQVQQGTRTEAALAEIDFQQRTARIQTELDGIQPRIQDIQQELLRLSGELEQGRVSTQNTIGSNRNNAGPPATGPTALAQGPIASLVFTTTVAPISTPRQSNAIHPTR</sequence>
<name>A0A507C8F3_9FUNG</name>
<gene>
    <name evidence="3" type="ORF">SeMB42_g06934</name>
</gene>
<proteinExistence type="predicted"/>
<comment type="caution">
    <text evidence="3">The sequence shown here is derived from an EMBL/GenBank/DDBJ whole genome shotgun (WGS) entry which is preliminary data.</text>
</comment>
<evidence type="ECO:0000256" key="1">
    <source>
        <dbReference type="SAM" id="MobiDB-lite"/>
    </source>
</evidence>
<dbReference type="VEuPathDB" id="FungiDB:SeMB42_g06934"/>
<reference evidence="3 4" key="1">
    <citation type="journal article" date="2019" name="Sci. Rep.">
        <title>Comparative genomics of chytrid fungi reveal insights into the obligate biotrophic and pathogenic lifestyle of Synchytrium endobioticum.</title>
        <authorList>
            <person name="van de Vossenberg B.T.L.H."/>
            <person name="Warris S."/>
            <person name="Nguyen H.D.T."/>
            <person name="van Gent-Pelzer M.P.E."/>
            <person name="Joly D.L."/>
            <person name="van de Geest H.C."/>
            <person name="Bonants P.J.M."/>
            <person name="Smith D.S."/>
            <person name="Levesque C.A."/>
            <person name="van der Lee T.A.J."/>
        </authorList>
    </citation>
    <scope>NUCLEOTIDE SEQUENCE [LARGE SCALE GENOMIC DNA]</scope>
    <source>
        <strain evidence="3 4">MB42</strain>
    </source>
</reference>
<feature type="compositionally biased region" description="Polar residues" evidence="1">
    <location>
        <begin position="123"/>
        <end position="133"/>
    </location>
</feature>
<dbReference type="AlphaFoldDB" id="A0A507C8F3"/>
<dbReference type="Proteomes" id="UP000317494">
    <property type="component" value="Unassembled WGS sequence"/>
</dbReference>
<protein>
    <submittedName>
        <fullName evidence="3">Uncharacterized protein</fullName>
    </submittedName>
</protein>
<feature type="region of interest" description="Disordered" evidence="1">
    <location>
        <begin position="123"/>
        <end position="142"/>
    </location>
</feature>
<keyword evidence="4" id="KW-1185">Reference proteome</keyword>
<keyword evidence="2" id="KW-0732">Signal</keyword>
<evidence type="ECO:0000313" key="3">
    <source>
        <dbReference type="EMBL" id="TPX37337.1"/>
    </source>
</evidence>
<dbReference type="EMBL" id="QEAN01000430">
    <property type="protein sequence ID" value="TPX37337.1"/>
    <property type="molecule type" value="Genomic_DNA"/>
</dbReference>
<accession>A0A507C8F3</accession>
<evidence type="ECO:0000256" key="2">
    <source>
        <dbReference type="SAM" id="SignalP"/>
    </source>
</evidence>
<feature type="signal peptide" evidence="2">
    <location>
        <begin position="1"/>
        <end position="21"/>
    </location>
</feature>
<feature type="chain" id="PRO_5021428224" evidence="2">
    <location>
        <begin position="22"/>
        <end position="174"/>
    </location>
</feature>
<evidence type="ECO:0000313" key="4">
    <source>
        <dbReference type="Proteomes" id="UP000317494"/>
    </source>
</evidence>